<reference evidence="1 2" key="1">
    <citation type="journal article" date="2016" name="Nat. Commun.">
        <title>Thousands of microbial genomes shed light on interconnected biogeochemical processes in an aquifer system.</title>
        <authorList>
            <person name="Anantharaman K."/>
            <person name="Brown C.T."/>
            <person name="Hug L.A."/>
            <person name="Sharon I."/>
            <person name="Castelle C.J."/>
            <person name="Probst A.J."/>
            <person name="Thomas B.C."/>
            <person name="Singh A."/>
            <person name="Wilkins M.J."/>
            <person name="Karaoz U."/>
            <person name="Brodie E.L."/>
            <person name="Williams K.H."/>
            <person name="Hubbard S.S."/>
            <person name="Banfield J.F."/>
        </authorList>
    </citation>
    <scope>NUCLEOTIDE SEQUENCE [LARGE SCALE GENOMIC DNA]</scope>
</reference>
<sequence>MLGFGTIFRYQENYYVHLVETDDTIYAAKILDKEITRQLVRNRDLKSRDPRNRTSEKPMYCFVVLSTKDFAEQAAHYGIPAMATGISTEVIAVLNEEDTGALKEEIMNDGAVAHLLKKTLADLFNQNGGKVAKP</sequence>
<gene>
    <name evidence="1" type="ORF">A2925_01280</name>
</gene>
<name>A0A1F8GQY4_9BACT</name>
<organism evidence="1 2">
    <name type="scientific">Candidatus Yanofskybacteria bacterium RIFCSPLOWO2_01_FULL_44_22</name>
    <dbReference type="NCBI Taxonomy" id="1802697"/>
    <lineage>
        <taxon>Bacteria</taxon>
        <taxon>Candidatus Yanofskyibacteriota</taxon>
    </lineage>
</organism>
<proteinExistence type="predicted"/>
<dbReference type="EMBL" id="MGKL01000002">
    <property type="protein sequence ID" value="OGN26849.1"/>
    <property type="molecule type" value="Genomic_DNA"/>
</dbReference>
<dbReference type="AlphaFoldDB" id="A0A1F8GQY4"/>
<evidence type="ECO:0000313" key="2">
    <source>
        <dbReference type="Proteomes" id="UP000178256"/>
    </source>
</evidence>
<accession>A0A1F8GQY4</accession>
<evidence type="ECO:0000313" key="1">
    <source>
        <dbReference type="EMBL" id="OGN26849.1"/>
    </source>
</evidence>
<comment type="caution">
    <text evidence="1">The sequence shown here is derived from an EMBL/GenBank/DDBJ whole genome shotgun (WGS) entry which is preliminary data.</text>
</comment>
<protein>
    <submittedName>
        <fullName evidence="1">Uncharacterized protein</fullName>
    </submittedName>
</protein>
<dbReference type="Proteomes" id="UP000178256">
    <property type="component" value="Unassembled WGS sequence"/>
</dbReference>